<dbReference type="PANTHER" id="PTHR42803">
    <property type="entry name" value="ACYL-COA DEHYDROGENASE"/>
    <property type="match status" value="1"/>
</dbReference>
<feature type="domain" description="Acyl-CoA oxidase/dehydrogenase middle" evidence="5">
    <location>
        <begin position="161"/>
        <end position="268"/>
    </location>
</feature>
<comment type="cofactor">
    <cofactor evidence="1">
        <name>FAD</name>
        <dbReference type="ChEBI" id="CHEBI:57692"/>
    </cofactor>
</comment>
<dbReference type="InterPro" id="IPR013786">
    <property type="entry name" value="AcylCoA_DH/ox_N"/>
</dbReference>
<keyword evidence="2" id="KW-0285">Flavoprotein</keyword>
<feature type="domain" description="Acyl-CoA dehydrogenase/oxidase C-terminal" evidence="4">
    <location>
        <begin position="282"/>
        <end position="445"/>
    </location>
</feature>
<feature type="domain" description="Acetyl-CoA dehydrogenase-like C-terminal" evidence="7">
    <location>
        <begin position="463"/>
        <end position="579"/>
    </location>
</feature>
<dbReference type="PANTHER" id="PTHR42803:SF1">
    <property type="entry name" value="BROAD-SPECIFICITY LINEAR ACYL-COA DEHYDROGENASE FADE5"/>
    <property type="match status" value="1"/>
</dbReference>
<dbReference type="InterPro" id="IPR009075">
    <property type="entry name" value="AcylCo_DH/oxidase_C"/>
</dbReference>
<dbReference type="Pfam" id="PF00441">
    <property type="entry name" value="Acyl-CoA_dh_1"/>
    <property type="match status" value="1"/>
</dbReference>
<dbReference type="RefSeq" id="WP_216034690.1">
    <property type="nucleotide sequence ID" value="NZ_JAHKNG010000055.1"/>
</dbReference>
<evidence type="ECO:0000313" key="9">
    <source>
        <dbReference type="Proteomes" id="UP001166191"/>
    </source>
</evidence>
<dbReference type="Pfam" id="PF02770">
    <property type="entry name" value="Acyl-CoA_dh_M"/>
    <property type="match status" value="1"/>
</dbReference>
<gene>
    <name evidence="8" type="ORF">KNW02_18485</name>
</gene>
<accession>A0ABS6ANB0</accession>
<dbReference type="Pfam" id="PF12806">
    <property type="entry name" value="Acyl-CoA_dh_C"/>
    <property type="match status" value="1"/>
</dbReference>
<keyword evidence="3" id="KW-0560">Oxidoreductase</keyword>
<keyword evidence="9" id="KW-1185">Reference proteome</keyword>
<evidence type="ECO:0000256" key="3">
    <source>
        <dbReference type="ARBA" id="ARBA00023002"/>
    </source>
</evidence>
<evidence type="ECO:0000259" key="6">
    <source>
        <dbReference type="Pfam" id="PF02771"/>
    </source>
</evidence>
<evidence type="ECO:0000259" key="7">
    <source>
        <dbReference type="Pfam" id="PF12806"/>
    </source>
</evidence>
<proteinExistence type="predicted"/>
<dbReference type="Proteomes" id="UP001166191">
    <property type="component" value="Unassembled WGS sequence"/>
</dbReference>
<protein>
    <submittedName>
        <fullName evidence="8">Acyl-CoA dehydrogenase</fullName>
    </submittedName>
</protein>
<dbReference type="Pfam" id="PF02771">
    <property type="entry name" value="Acyl-CoA_dh_N"/>
    <property type="match status" value="1"/>
</dbReference>
<dbReference type="InterPro" id="IPR052166">
    <property type="entry name" value="Diverse_Acyl-CoA_DH"/>
</dbReference>
<reference evidence="8" key="1">
    <citation type="submission" date="2021-06" db="EMBL/GenBank/DDBJ databases">
        <title>Paracoccus bacterium XHP0099 sp. nov., isolated from the surface waters of the Yellow Sea.</title>
        <authorList>
            <person name="Xue H."/>
            <person name="Zhang D."/>
        </authorList>
    </citation>
    <scope>NUCLEOTIDE SEQUENCE</scope>
    <source>
        <strain evidence="8">XHP0099</strain>
    </source>
</reference>
<feature type="domain" description="Acyl-CoA dehydrogenase/oxidase N-terminal" evidence="6">
    <location>
        <begin position="79"/>
        <end position="156"/>
    </location>
</feature>
<evidence type="ECO:0000313" key="8">
    <source>
        <dbReference type="EMBL" id="MBU3032087.1"/>
    </source>
</evidence>
<evidence type="ECO:0000256" key="2">
    <source>
        <dbReference type="ARBA" id="ARBA00022630"/>
    </source>
</evidence>
<name>A0ABS6ANB0_9RHOB</name>
<comment type="caution">
    <text evidence="8">The sequence shown here is derived from an EMBL/GenBank/DDBJ whole genome shotgun (WGS) entry which is preliminary data.</text>
</comment>
<dbReference type="InterPro" id="IPR025878">
    <property type="entry name" value="Acyl-CoA_dh-like_C_dom"/>
</dbReference>
<dbReference type="EMBL" id="JAHKNG010000055">
    <property type="protein sequence ID" value="MBU3032087.1"/>
    <property type="molecule type" value="Genomic_DNA"/>
</dbReference>
<evidence type="ECO:0000259" key="4">
    <source>
        <dbReference type="Pfam" id="PF00441"/>
    </source>
</evidence>
<sequence>MTYTAPLQDMIFVLEELCDLEGVAALPGLEDASPDMVRAILEEAAKYAGQILAPMNRPGDLAGLGFADGKVTTPAEWKPAYQTLVEMGWNSPSADPDHGGMGLPQLVNACIQEMFQGANMAFQLCPMLTQGAIEAIEGYASDDLKHAYLPKLVSGEWTGTMNLTEPQAGSDLAAVRSKALPEGDHYRVSGQKIFITYGEHDLAGNIIHLVLARLPDAPEGVKGISLFVVPKYLVNADGDPGARNDVRCVSIEHKLGIHASPTCTLSFGDNGGAIGYLVGEPNRGLEYMFAMMNNARLNVGLQGIGVAEHATQAATAYATERRQGRPSDASNGETIIGHADVRRMLAVMRARTDAARGIAYRAARSLDFAARAGEAEIRAAHQRRVDLLIPIVKGWSTETAIDTASLGVQVHGGMGYVEETGAAQHLRDARITTIYEGTTGIQALDLVGRKILRDGGKAARELVADIRATAALNDAEPGTLAGDAADQIEAMLDWLLGQEPRIALAAASNVLEMFGLCVGAWVMADAAHAAAARISAGEDSAYLQAKRRLARVYATHVFPRARACSSAAMAGTADILDLPAADLQLAG</sequence>
<dbReference type="InterPro" id="IPR006091">
    <property type="entry name" value="Acyl-CoA_Oxase/DH_mid-dom"/>
</dbReference>
<organism evidence="8 9">
    <name type="scientific">Paracoccus marinaquae</name>
    <dbReference type="NCBI Taxonomy" id="2841926"/>
    <lineage>
        <taxon>Bacteria</taxon>
        <taxon>Pseudomonadati</taxon>
        <taxon>Pseudomonadota</taxon>
        <taxon>Alphaproteobacteria</taxon>
        <taxon>Rhodobacterales</taxon>
        <taxon>Paracoccaceae</taxon>
        <taxon>Paracoccus</taxon>
    </lineage>
</organism>
<evidence type="ECO:0000256" key="1">
    <source>
        <dbReference type="ARBA" id="ARBA00001974"/>
    </source>
</evidence>
<evidence type="ECO:0000259" key="5">
    <source>
        <dbReference type="Pfam" id="PF02770"/>
    </source>
</evidence>